<dbReference type="AlphaFoldDB" id="A0A7C9PGI5"/>
<dbReference type="Pfam" id="PF01257">
    <property type="entry name" value="2Fe-2S_thioredx"/>
    <property type="match status" value="1"/>
</dbReference>
<dbReference type="RefSeq" id="WP_163457166.1">
    <property type="nucleotide sequence ID" value="NZ_JAAGOH010000008.1"/>
</dbReference>
<reference evidence="2 3" key="1">
    <citation type="submission" date="2020-02" db="EMBL/GenBank/DDBJ databases">
        <title>Ideonella bacterium strain TBM-1.</title>
        <authorList>
            <person name="Chen W.-M."/>
        </authorList>
    </citation>
    <scope>NUCLEOTIDE SEQUENCE [LARGE SCALE GENOMIC DNA]</scope>
    <source>
        <strain evidence="2 3">TBM-1</strain>
    </source>
</reference>
<feature type="compositionally biased region" description="Low complexity" evidence="1">
    <location>
        <begin position="116"/>
        <end position="131"/>
    </location>
</feature>
<proteinExistence type="predicted"/>
<organism evidence="2 3">
    <name type="scientific">Ideonella livida</name>
    <dbReference type="NCBI Taxonomy" id="2707176"/>
    <lineage>
        <taxon>Bacteria</taxon>
        <taxon>Pseudomonadati</taxon>
        <taxon>Pseudomonadota</taxon>
        <taxon>Betaproteobacteria</taxon>
        <taxon>Burkholderiales</taxon>
        <taxon>Sphaerotilaceae</taxon>
        <taxon>Ideonella</taxon>
    </lineage>
</organism>
<dbReference type="EMBL" id="JAAGOH010000008">
    <property type="protein sequence ID" value="NDY91315.1"/>
    <property type="molecule type" value="Genomic_DNA"/>
</dbReference>
<gene>
    <name evidence="2" type="ORF">G3A44_08945</name>
</gene>
<accession>A0A7C9PGI5</accession>
<dbReference type="Proteomes" id="UP000484255">
    <property type="component" value="Unassembled WGS sequence"/>
</dbReference>
<evidence type="ECO:0000313" key="3">
    <source>
        <dbReference type="Proteomes" id="UP000484255"/>
    </source>
</evidence>
<dbReference type="SUPFAM" id="SSF52833">
    <property type="entry name" value="Thioredoxin-like"/>
    <property type="match status" value="1"/>
</dbReference>
<evidence type="ECO:0000256" key="1">
    <source>
        <dbReference type="SAM" id="MobiDB-lite"/>
    </source>
</evidence>
<dbReference type="Gene3D" id="3.40.30.10">
    <property type="entry name" value="Glutaredoxin"/>
    <property type="match status" value="1"/>
</dbReference>
<dbReference type="CDD" id="cd02980">
    <property type="entry name" value="TRX_Fd_family"/>
    <property type="match status" value="1"/>
</dbReference>
<dbReference type="InterPro" id="IPR036249">
    <property type="entry name" value="Thioredoxin-like_sf"/>
</dbReference>
<sequence>MSESAIKPRIGAYARHLLVCTGPRCTQDGQAQALFDSLGEKFKAAGLNEGALRVKRSRVSCFAACKGGPVMCVQPDGTWYYNVTPAHMDRIIAQHLVGGRPVAELVFHQGPGCAAAQADPAPDPQPVQACAGAPDTSG</sequence>
<name>A0A7C9PGI5_9BURK</name>
<protein>
    <submittedName>
        <fullName evidence="2">(2Fe-2S) ferredoxin domain-containing protein</fullName>
    </submittedName>
</protein>
<evidence type="ECO:0000313" key="2">
    <source>
        <dbReference type="EMBL" id="NDY91315.1"/>
    </source>
</evidence>
<comment type="caution">
    <text evidence="2">The sequence shown here is derived from an EMBL/GenBank/DDBJ whole genome shotgun (WGS) entry which is preliminary data.</text>
</comment>
<feature type="region of interest" description="Disordered" evidence="1">
    <location>
        <begin position="116"/>
        <end position="138"/>
    </location>
</feature>
<keyword evidence="3" id="KW-1185">Reference proteome</keyword>